<dbReference type="Pfam" id="PF08719">
    <property type="entry name" value="NADAR"/>
    <property type="match status" value="1"/>
</dbReference>
<dbReference type="EMBL" id="MN740175">
    <property type="protein sequence ID" value="QHT92061.1"/>
    <property type="molecule type" value="Genomic_DNA"/>
</dbReference>
<feature type="domain" description="NADAR" evidence="2">
    <location>
        <begin position="537"/>
        <end position="658"/>
    </location>
</feature>
<dbReference type="Gene3D" id="1.10.357.40">
    <property type="entry name" value="YbiA-like"/>
    <property type="match status" value="1"/>
</dbReference>
<name>A0A6C0IFS9_9ZZZZ</name>
<dbReference type="InterPro" id="IPR012816">
    <property type="entry name" value="NADAR"/>
</dbReference>
<dbReference type="Gene3D" id="3.90.70.80">
    <property type="match status" value="1"/>
</dbReference>
<accession>A0A6C0IFS9</accession>
<dbReference type="SUPFAM" id="SSF143990">
    <property type="entry name" value="YbiA-like"/>
    <property type="match status" value="1"/>
</dbReference>
<reference evidence="3" key="1">
    <citation type="journal article" date="2020" name="Nature">
        <title>Giant virus diversity and host interactions through global metagenomics.</title>
        <authorList>
            <person name="Schulz F."/>
            <person name="Roux S."/>
            <person name="Paez-Espino D."/>
            <person name="Jungbluth S."/>
            <person name="Walsh D.A."/>
            <person name="Denef V.J."/>
            <person name="McMahon K.D."/>
            <person name="Konstantinidis K.T."/>
            <person name="Eloe-Fadrosh E.A."/>
            <person name="Kyrpides N.C."/>
            <person name="Woyke T."/>
        </authorList>
    </citation>
    <scope>NUCLEOTIDE SEQUENCE</scope>
    <source>
        <strain evidence="3">GVMAG-M-3300023184-86</strain>
    </source>
</reference>
<organism evidence="3">
    <name type="scientific">viral metagenome</name>
    <dbReference type="NCBI Taxonomy" id="1070528"/>
    <lineage>
        <taxon>unclassified sequences</taxon>
        <taxon>metagenomes</taxon>
        <taxon>organismal metagenomes</taxon>
    </lineage>
</organism>
<dbReference type="CDD" id="cd15457">
    <property type="entry name" value="NADAR"/>
    <property type="match status" value="1"/>
</dbReference>
<feature type="region of interest" description="Disordered" evidence="1">
    <location>
        <begin position="116"/>
        <end position="158"/>
    </location>
</feature>
<evidence type="ECO:0000313" key="3">
    <source>
        <dbReference type="EMBL" id="QHT92061.1"/>
    </source>
</evidence>
<proteinExistence type="predicted"/>
<feature type="compositionally biased region" description="Basic and acidic residues" evidence="1">
    <location>
        <begin position="116"/>
        <end position="134"/>
    </location>
</feature>
<dbReference type="InterPro" id="IPR037238">
    <property type="entry name" value="YbiA-like_sf"/>
</dbReference>
<dbReference type="AlphaFoldDB" id="A0A6C0IFS9"/>
<evidence type="ECO:0000256" key="1">
    <source>
        <dbReference type="SAM" id="MobiDB-lite"/>
    </source>
</evidence>
<feature type="compositionally biased region" description="Acidic residues" evidence="1">
    <location>
        <begin position="135"/>
        <end position="149"/>
    </location>
</feature>
<protein>
    <recommendedName>
        <fullName evidence="2">NADAR domain-containing protein</fullName>
    </recommendedName>
</protein>
<sequence length="684" mass="79710">MVLSKIDNEISYPELKSVDSEDFKKEANLYQIEIDGIEVIIAVGNSKNTFENKNILFFPVYLVKHNNKVIQIGVYEIKASDYVSYLDDSNNLNVERLNDPLIYNFVTDGMLKKNRMEPEKPLRKIDKEKEKEKEKDEDEEGEGEEEEKMDPESVGEIPPERKGLFVFTKGVPIPPLLREETKKKSADLTLEYNGKLKDLKKDTWIQKFMENKNYDIIDNEGSGDCLFATIRDAFSSVAQQTSVDKLRKRLSEEADETLFLNYRKYYDDAKKTIVDETNQIKQYDIEYASIRQSFANVIDMHEKKLLANTATEIKKLHDKLVQDKKMTKKLLDEFNFMEGIDTLEKLKKKIRHCTFWAETWAISTLERVLNIKTINLSSEAYKSGDLTNVLNCGQLNDNILQNKGVFTPEFYIILDYTGYHYKLVSYKRKQIFKFSEIPYAIKKMIVDKCMERNAGPFSLIPDFQRFKTGNVKPVFKEPQYEELTEAKLRGLYDDEIVFHFYSKSNDKPLPGKGSGEKIPNNMVKEFSELENIKEWRKKLSNFWVQKFTLDNHQWSSVEHYYQASKFKNGFHDFYLSFSLDSGTDLSKDPSMAKAAGGKTGLYNGKQLRPVEVTIDSDFFSKTINRDNKEMYEAQYAKFTQNKDLEELLLATKNAKLTHHVRGAEPVIFDNLMMIREKIRRKAEK</sequence>
<evidence type="ECO:0000259" key="2">
    <source>
        <dbReference type="Pfam" id="PF08719"/>
    </source>
</evidence>